<comment type="function">
    <text evidence="9">Part of the ABC transporter FtsEX involved in cellular division.</text>
</comment>
<keyword evidence="8 9" id="KW-0131">Cell cycle</keyword>
<evidence type="ECO:0000256" key="4">
    <source>
        <dbReference type="ARBA" id="ARBA00022618"/>
    </source>
</evidence>
<evidence type="ECO:0000259" key="10">
    <source>
        <dbReference type="PROSITE" id="PS50893"/>
    </source>
</evidence>
<evidence type="ECO:0000256" key="3">
    <source>
        <dbReference type="ARBA" id="ARBA00022475"/>
    </source>
</evidence>
<evidence type="ECO:0000256" key="5">
    <source>
        <dbReference type="ARBA" id="ARBA00022741"/>
    </source>
</evidence>
<dbReference type="OrthoDB" id="9810992at2"/>
<evidence type="ECO:0000256" key="2">
    <source>
        <dbReference type="ARBA" id="ARBA00020019"/>
    </source>
</evidence>
<dbReference type="PROSITE" id="PS00211">
    <property type="entry name" value="ABC_TRANSPORTER_1"/>
    <property type="match status" value="1"/>
</dbReference>
<dbReference type="GO" id="GO:0005886">
    <property type="term" value="C:plasma membrane"/>
    <property type="evidence" value="ECO:0007669"/>
    <property type="project" value="UniProtKB-SubCell"/>
</dbReference>
<dbReference type="Pfam" id="PF00005">
    <property type="entry name" value="ABC_tran"/>
    <property type="match status" value="1"/>
</dbReference>
<dbReference type="InterPro" id="IPR003593">
    <property type="entry name" value="AAA+_ATPase"/>
</dbReference>
<evidence type="ECO:0000256" key="9">
    <source>
        <dbReference type="RuleBase" id="RU365094"/>
    </source>
</evidence>
<sequence>MIEFEHVTKTYPRTHTHALKNVHFSIQKGEFLYITGHSGAGKSTLLSLILRRITPTEGRVFILGQDLSRLRPSRLPLLRRRIGMVFQNHRLLPNMSALDNLVFALRATGERGNLEHRALLALRQVALAHKRKAYPVELSLGEQQRVAIARAMVTNPPLLLCDEPTGNLDPDTSWEILELLNDINIKGTTVVVATHAKELVDQLRRRTIVLRSGQIVRDDDAGGYSL</sequence>
<organism evidence="11 12">
    <name type="scientific">Truepera radiovictrix (strain DSM 17093 / CIP 108686 / LMG 22925 / RQ-24)</name>
    <dbReference type="NCBI Taxonomy" id="649638"/>
    <lineage>
        <taxon>Bacteria</taxon>
        <taxon>Thermotogati</taxon>
        <taxon>Deinococcota</taxon>
        <taxon>Deinococci</taxon>
        <taxon>Trueperales</taxon>
        <taxon>Trueperaceae</taxon>
        <taxon>Truepera</taxon>
    </lineage>
</organism>
<dbReference type="InterPro" id="IPR003439">
    <property type="entry name" value="ABC_transporter-like_ATP-bd"/>
</dbReference>
<name>D7CT25_TRURR</name>
<dbReference type="InterPro" id="IPR017871">
    <property type="entry name" value="ABC_transporter-like_CS"/>
</dbReference>
<keyword evidence="7 9" id="KW-0472">Membrane</keyword>
<dbReference type="STRING" id="649638.Trad_2379"/>
<evidence type="ECO:0000256" key="6">
    <source>
        <dbReference type="ARBA" id="ARBA00022840"/>
    </source>
</evidence>
<dbReference type="SMART" id="SM00382">
    <property type="entry name" value="AAA"/>
    <property type="match status" value="1"/>
</dbReference>
<reference evidence="12" key="1">
    <citation type="submission" date="2010-05" db="EMBL/GenBank/DDBJ databases">
        <title>The complete genome of Truepera radiovictris DSM 17093.</title>
        <authorList>
            <consortium name="US DOE Joint Genome Institute (JGI-PGF)"/>
            <person name="Lucas S."/>
            <person name="Copeland A."/>
            <person name="Lapidus A."/>
            <person name="Glavina del Rio T."/>
            <person name="Dalin E."/>
            <person name="Tice H."/>
            <person name="Bruce D."/>
            <person name="Goodwin L."/>
            <person name="Pitluck S."/>
            <person name="Kyrpides N."/>
            <person name="Mavromatis K."/>
            <person name="Ovchinnikova G."/>
            <person name="Munk A.C."/>
            <person name="Detter J.C."/>
            <person name="Han C."/>
            <person name="Tapia R."/>
            <person name="Land M."/>
            <person name="Hauser L."/>
            <person name="Markowitz V."/>
            <person name="Cheng J.-F."/>
            <person name="Hugenholtz P."/>
            <person name="Woyke T."/>
            <person name="Wu D."/>
            <person name="Tindall B."/>
            <person name="Pomrenke H.G."/>
            <person name="Brambilla E."/>
            <person name="Klenk H.-P."/>
            <person name="Eisen J.A."/>
        </authorList>
    </citation>
    <scope>NUCLEOTIDE SEQUENCE [LARGE SCALE GENOMIC DNA]</scope>
    <source>
        <strain evidence="12">DSM 17093 / CIP 108686 / LMG 22925 / RQ-24</strain>
    </source>
</reference>
<keyword evidence="4 9" id="KW-0132">Cell division</keyword>
<proteinExistence type="inferred from homology"/>
<dbReference type="GO" id="GO:0022857">
    <property type="term" value="F:transmembrane transporter activity"/>
    <property type="evidence" value="ECO:0007669"/>
    <property type="project" value="TreeGrafter"/>
</dbReference>
<keyword evidence="5 9" id="KW-0547">Nucleotide-binding</keyword>
<comment type="similarity">
    <text evidence="1 9">Belongs to the ABC transporter superfamily.</text>
</comment>
<dbReference type="Proteomes" id="UP000000379">
    <property type="component" value="Chromosome"/>
</dbReference>
<dbReference type="RefSeq" id="WP_013178851.1">
    <property type="nucleotide sequence ID" value="NC_014221.1"/>
</dbReference>
<dbReference type="EMBL" id="CP002049">
    <property type="protein sequence ID" value="ADI15488.1"/>
    <property type="molecule type" value="Genomic_DNA"/>
</dbReference>
<dbReference type="KEGG" id="tra:Trad_2379"/>
<dbReference type="Gene3D" id="3.40.50.300">
    <property type="entry name" value="P-loop containing nucleotide triphosphate hydrolases"/>
    <property type="match status" value="1"/>
</dbReference>
<evidence type="ECO:0000313" key="12">
    <source>
        <dbReference type="Proteomes" id="UP000000379"/>
    </source>
</evidence>
<dbReference type="SUPFAM" id="SSF52540">
    <property type="entry name" value="P-loop containing nucleoside triphosphate hydrolases"/>
    <property type="match status" value="1"/>
</dbReference>
<dbReference type="PANTHER" id="PTHR24220">
    <property type="entry name" value="IMPORT ATP-BINDING PROTEIN"/>
    <property type="match status" value="1"/>
</dbReference>
<keyword evidence="3 9" id="KW-1003">Cell membrane</keyword>
<feature type="domain" description="ABC transporter" evidence="10">
    <location>
        <begin position="2"/>
        <end position="226"/>
    </location>
</feature>
<evidence type="ECO:0000256" key="1">
    <source>
        <dbReference type="ARBA" id="ARBA00005417"/>
    </source>
</evidence>
<dbReference type="InterPro" id="IPR027417">
    <property type="entry name" value="P-loop_NTPase"/>
</dbReference>
<dbReference type="FunFam" id="3.40.50.300:FF:000056">
    <property type="entry name" value="Cell division ATP-binding protein FtsE"/>
    <property type="match status" value="1"/>
</dbReference>
<comment type="subcellular location">
    <subcellularLocation>
        <location evidence="9">Cell membrane</location>
        <topology evidence="9">Peripheral membrane protein</topology>
        <orientation evidence="9">Cytoplasmic side</orientation>
    </subcellularLocation>
</comment>
<dbReference type="NCBIfam" id="TIGR02673">
    <property type="entry name" value="FtsE"/>
    <property type="match status" value="1"/>
</dbReference>
<evidence type="ECO:0000256" key="8">
    <source>
        <dbReference type="ARBA" id="ARBA00023306"/>
    </source>
</evidence>
<comment type="subunit">
    <text evidence="9">Homodimer. Forms a membrane-associated complex with FtsX.</text>
</comment>
<keyword evidence="6 9" id="KW-0067">ATP-binding</keyword>
<accession>D7CT25</accession>
<keyword evidence="12" id="KW-1185">Reference proteome</keyword>
<dbReference type="InterPro" id="IPR015854">
    <property type="entry name" value="ABC_transpr_LolD-like"/>
</dbReference>
<reference evidence="11 12" key="2">
    <citation type="journal article" date="2011" name="Stand. Genomic Sci.">
        <title>Complete genome sequence of Truepera radiovictrix type strain (RQ-24).</title>
        <authorList>
            <person name="Ivanova N."/>
            <person name="Rohde C."/>
            <person name="Munk C."/>
            <person name="Nolan M."/>
            <person name="Lucas S."/>
            <person name="Del Rio T.G."/>
            <person name="Tice H."/>
            <person name="Deshpande S."/>
            <person name="Cheng J.F."/>
            <person name="Tapia R."/>
            <person name="Han C."/>
            <person name="Goodwin L."/>
            <person name="Pitluck S."/>
            <person name="Liolios K."/>
            <person name="Mavromatis K."/>
            <person name="Mikhailova N."/>
            <person name="Pati A."/>
            <person name="Chen A."/>
            <person name="Palaniappan K."/>
            <person name="Land M."/>
            <person name="Hauser L."/>
            <person name="Chang Y.J."/>
            <person name="Jeffries C.D."/>
            <person name="Brambilla E."/>
            <person name="Rohde M."/>
            <person name="Goker M."/>
            <person name="Tindall B.J."/>
            <person name="Woyke T."/>
            <person name="Bristow J."/>
            <person name="Eisen J.A."/>
            <person name="Markowitz V."/>
            <person name="Hugenholtz P."/>
            <person name="Kyrpides N.C."/>
            <person name="Klenk H.P."/>
            <person name="Lapidus A."/>
        </authorList>
    </citation>
    <scope>NUCLEOTIDE SEQUENCE [LARGE SCALE GENOMIC DNA]</scope>
    <source>
        <strain evidence="12">DSM 17093 / CIP 108686 / LMG 22925 / RQ-24</strain>
    </source>
</reference>
<dbReference type="PANTHER" id="PTHR24220:SF470">
    <property type="entry name" value="CELL DIVISION ATP-BINDING PROTEIN FTSE"/>
    <property type="match status" value="1"/>
</dbReference>
<evidence type="ECO:0000256" key="7">
    <source>
        <dbReference type="ARBA" id="ARBA00023136"/>
    </source>
</evidence>
<gene>
    <name evidence="9" type="primary">ftsE</name>
    <name evidence="11" type="ordered locus">Trad_2379</name>
</gene>
<dbReference type="PROSITE" id="PS50893">
    <property type="entry name" value="ABC_TRANSPORTER_2"/>
    <property type="match status" value="1"/>
</dbReference>
<dbReference type="GO" id="GO:0051301">
    <property type="term" value="P:cell division"/>
    <property type="evidence" value="ECO:0007669"/>
    <property type="project" value="UniProtKB-UniRule"/>
</dbReference>
<dbReference type="GO" id="GO:0016887">
    <property type="term" value="F:ATP hydrolysis activity"/>
    <property type="evidence" value="ECO:0007669"/>
    <property type="project" value="InterPro"/>
</dbReference>
<protein>
    <recommendedName>
        <fullName evidence="2 9">Cell division ATP-binding protein FtsE</fullName>
    </recommendedName>
</protein>
<dbReference type="AlphaFoldDB" id="D7CT25"/>
<dbReference type="GO" id="GO:0005524">
    <property type="term" value="F:ATP binding"/>
    <property type="evidence" value="ECO:0007669"/>
    <property type="project" value="UniProtKB-UniRule"/>
</dbReference>
<dbReference type="HOGENOM" id="CLU_000604_1_22_0"/>
<dbReference type="InterPro" id="IPR005286">
    <property type="entry name" value="Cell_div_FtsE"/>
</dbReference>
<dbReference type="eggNOG" id="COG2884">
    <property type="taxonomic scope" value="Bacteria"/>
</dbReference>
<evidence type="ECO:0000313" key="11">
    <source>
        <dbReference type="EMBL" id="ADI15488.1"/>
    </source>
</evidence>